<keyword evidence="2" id="KW-0479">Metal-binding</keyword>
<keyword evidence="4" id="KW-0186">Copper</keyword>
<dbReference type="InterPro" id="IPR008972">
    <property type="entry name" value="Cupredoxin"/>
</dbReference>
<dbReference type="CDD" id="cd13922">
    <property type="entry name" value="Azurin"/>
    <property type="match status" value="1"/>
</dbReference>
<dbReference type="AlphaFoldDB" id="A0A381NUY9"/>
<reference evidence="6" key="1">
    <citation type="submission" date="2018-05" db="EMBL/GenBank/DDBJ databases">
        <authorList>
            <person name="Lanie J.A."/>
            <person name="Ng W.-L."/>
            <person name="Kazmierczak K.M."/>
            <person name="Andrzejewski T.M."/>
            <person name="Davidsen T.M."/>
            <person name="Wayne K.J."/>
            <person name="Tettelin H."/>
            <person name="Glass J.I."/>
            <person name="Rusch D."/>
            <person name="Podicherti R."/>
            <person name="Tsui H.-C.T."/>
            <person name="Winkler M.E."/>
        </authorList>
    </citation>
    <scope>NUCLEOTIDE SEQUENCE</scope>
</reference>
<protein>
    <recommendedName>
        <fullName evidence="5">Blue (type 1) copper domain-containing protein</fullName>
    </recommendedName>
</protein>
<evidence type="ECO:0000256" key="2">
    <source>
        <dbReference type="ARBA" id="ARBA00022723"/>
    </source>
</evidence>
<dbReference type="NCBIfam" id="TIGR02695">
    <property type="entry name" value="azurin"/>
    <property type="match status" value="1"/>
</dbReference>
<proteinExistence type="predicted"/>
<dbReference type="Gene3D" id="2.60.40.420">
    <property type="entry name" value="Cupredoxins - blue copper proteins"/>
    <property type="match status" value="1"/>
</dbReference>
<sequence>MKNLFAVIIFSSIAFSSVALAQECNQVIEGNDLLQFNMNEIRVSSTCNEVTITLIHVGKLPATIMGHNWALTESQNYMDVATASQISGPPNYLPSGDNRIIAATDLIGGGEETSVTFDISSLDPAGDYTYFCTFPGHFVLMKGKFVII</sequence>
<dbReference type="GO" id="GO:0005507">
    <property type="term" value="F:copper ion binding"/>
    <property type="evidence" value="ECO:0007669"/>
    <property type="project" value="InterPro"/>
</dbReference>
<dbReference type="Pfam" id="PF00127">
    <property type="entry name" value="Copper-bind"/>
    <property type="match status" value="1"/>
</dbReference>
<accession>A0A381NUY9</accession>
<keyword evidence="3" id="KW-0249">Electron transport</keyword>
<feature type="domain" description="Blue (type 1) copper" evidence="5">
    <location>
        <begin position="23"/>
        <end position="146"/>
    </location>
</feature>
<evidence type="ECO:0000256" key="1">
    <source>
        <dbReference type="ARBA" id="ARBA00022448"/>
    </source>
</evidence>
<evidence type="ECO:0000256" key="4">
    <source>
        <dbReference type="ARBA" id="ARBA00023008"/>
    </source>
</evidence>
<dbReference type="PANTHER" id="PTHR38439:SF2">
    <property type="entry name" value="OUTER MEMBRANE PROTEIN H.8"/>
    <property type="match status" value="1"/>
</dbReference>
<evidence type="ECO:0000313" key="6">
    <source>
        <dbReference type="EMBL" id="SUZ57708.1"/>
    </source>
</evidence>
<name>A0A381NUY9_9ZZZZ</name>
<dbReference type="PROSITE" id="PS00196">
    <property type="entry name" value="COPPER_BLUE"/>
    <property type="match status" value="1"/>
</dbReference>
<evidence type="ECO:0000256" key="3">
    <source>
        <dbReference type="ARBA" id="ARBA00022982"/>
    </source>
</evidence>
<organism evidence="6">
    <name type="scientific">marine metagenome</name>
    <dbReference type="NCBI Taxonomy" id="408172"/>
    <lineage>
        <taxon>unclassified sequences</taxon>
        <taxon>metagenomes</taxon>
        <taxon>ecological metagenomes</taxon>
    </lineage>
</organism>
<evidence type="ECO:0000259" key="5">
    <source>
        <dbReference type="Pfam" id="PF00127"/>
    </source>
</evidence>
<dbReference type="GO" id="GO:0009055">
    <property type="term" value="F:electron transfer activity"/>
    <property type="evidence" value="ECO:0007669"/>
    <property type="project" value="InterPro"/>
</dbReference>
<dbReference type="InterPro" id="IPR050845">
    <property type="entry name" value="Cu-binding_ET"/>
</dbReference>
<gene>
    <name evidence="6" type="ORF">METZ01_LOCUS10562</name>
</gene>
<dbReference type="EMBL" id="UINC01000574">
    <property type="protein sequence ID" value="SUZ57708.1"/>
    <property type="molecule type" value="Genomic_DNA"/>
</dbReference>
<keyword evidence="1" id="KW-0813">Transport</keyword>
<dbReference type="InterPro" id="IPR028871">
    <property type="entry name" value="BlueCu_1_BS"/>
</dbReference>
<dbReference type="InterPro" id="IPR014068">
    <property type="entry name" value="Azurin"/>
</dbReference>
<dbReference type="SUPFAM" id="SSF49503">
    <property type="entry name" value="Cupredoxins"/>
    <property type="match status" value="1"/>
</dbReference>
<dbReference type="InterPro" id="IPR000923">
    <property type="entry name" value="BlueCu_1"/>
</dbReference>
<dbReference type="PANTHER" id="PTHR38439">
    <property type="entry name" value="AURACYANIN-B"/>
    <property type="match status" value="1"/>
</dbReference>